<feature type="transmembrane region" description="Helical" evidence="7">
    <location>
        <begin position="118"/>
        <end position="139"/>
    </location>
</feature>
<feature type="transmembrane region" description="Helical" evidence="7">
    <location>
        <begin position="21"/>
        <end position="45"/>
    </location>
</feature>
<keyword evidence="6 7" id="KW-0472">Membrane</keyword>
<name>A0A3D9ASH1_9FLAO</name>
<keyword evidence="4 7" id="KW-0812">Transmembrane</keyword>
<gene>
    <name evidence="8" type="ORF">DRF67_18060</name>
</gene>
<feature type="transmembrane region" description="Helical" evidence="7">
    <location>
        <begin position="369"/>
        <end position="388"/>
    </location>
</feature>
<dbReference type="InterPro" id="IPR003370">
    <property type="entry name" value="Chromate_transpt"/>
</dbReference>
<sequence length="446" mass="49655">MQQITHEKRVPEPSFSEAVKFWFILGWISFGGTTGHITIMHAFLVDKKKWISTTKFYHALNACMVLPGPEAHQLAIYIGWKLHGIKGGIIAGLFFILPSMCILLGLSLTYALYGNTPLLTSVFNGLKPAVLAIILFATWKVGQKSLLTPVHFFVAAMAFALSYFAQISMPYILFGIIIFGIAVNLIFPKLLIPKARKREAENHIPEDLYFVNSNQSSPKISAKKMARQLLVFLTLWGVPFLMVSYFLMDPAFWQDSSLLFTKAAFLTIGGSYTVIPYVANLVTHKLMWLNKAQMIDGFALAETTPGPLVIVLSYVGFMAGYNHFGGSLIMGSVGLLIASYFTFLPNFILIFMGAPLIEKTQDHKIIQSVLSLITAAVVGVIINLAFYLGEEILFNSQAVAASNINWISVVWIIISVVLLYRYKLNMIYLILISLGFGVLKYLFNFA</sequence>
<protein>
    <submittedName>
        <fullName evidence="8">Chromate transporter</fullName>
    </submittedName>
</protein>
<dbReference type="NCBIfam" id="TIGR00937">
    <property type="entry name" value="2A51"/>
    <property type="match status" value="1"/>
</dbReference>
<evidence type="ECO:0000256" key="1">
    <source>
        <dbReference type="ARBA" id="ARBA00004651"/>
    </source>
</evidence>
<dbReference type="GO" id="GO:0015109">
    <property type="term" value="F:chromate transmembrane transporter activity"/>
    <property type="evidence" value="ECO:0007669"/>
    <property type="project" value="InterPro"/>
</dbReference>
<dbReference type="RefSeq" id="WP_115929701.1">
    <property type="nucleotide sequence ID" value="NZ_QNVV01000020.1"/>
</dbReference>
<dbReference type="GO" id="GO:0005886">
    <property type="term" value="C:plasma membrane"/>
    <property type="evidence" value="ECO:0007669"/>
    <property type="project" value="UniProtKB-SubCell"/>
</dbReference>
<dbReference type="EMBL" id="QNVV01000020">
    <property type="protein sequence ID" value="REC44233.1"/>
    <property type="molecule type" value="Genomic_DNA"/>
</dbReference>
<feature type="transmembrane region" description="Helical" evidence="7">
    <location>
        <begin position="427"/>
        <end position="443"/>
    </location>
</feature>
<feature type="transmembrane region" description="Helical" evidence="7">
    <location>
        <begin position="299"/>
        <end position="321"/>
    </location>
</feature>
<feature type="transmembrane region" description="Helical" evidence="7">
    <location>
        <begin position="400"/>
        <end position="420"/>
    </location>
</feature>
<keyword evidence="5 7" id="KW-1133">Transmembrane helix</keyword>
<evidence type="ECO:0000256" key="6">
    <source>
        <dbReference type="ARBA" id="ARBA00023136"/>
    </source>
</evidence>
<comment type="similarity">
    <text evidence="2">Belongs to the chromate ion transporter (CHR) (TC 2.A.51) family.</text>
</comment>
<dbReference type="PIRSF" id="PIRSF004810">
    <property type="entry name" value="ChrA"/>
    <property type="match status" value="1"/>
</dbReference>
<feature type="transmembrane region" description="Helical" evidence="7">
    <location>
        <begin position="146"/>
        <end position="165"/>
    </location>
</feature>
<keyword evidence="9" id="KW-1185">Reference proteome</keyword>
<dbReference type="Proteomes" id="UP000256257">
    <property type="component" value="Unassembled WGS sequence"/>
</dbReference>
<evidence type="ECO:0000313" key="9">
    <source>
        <dbReference type="Proteomes" id="UP000256257"/>
    </source>
</evidence>
<evidence type="ECO:0000256" key="4">
    <source>
        <dbReference type="ARBA" id="ARBA00022692"/>
    </source>
</evidence>
<feature type="transmembrane region" description="Helical" evidence="7">
    <location>
        <begin position="171"/>
        <end position="192"/>
    </location>
</feature>
<dbReference type="InterPro" id="IPR014047">
    <property type="entry name" value="Chr_Tranpt_l_chain"/>
</dbReference>
<comment type="subcellular location">
    <subcellularLocation>
        <location evidence="1">Cell membrane</location>
        <topology evidence="1">Multi-pass membrane protein</topology>
    </subcellularLocation>
</comment>
<dbReference type="PANTHER" id="PTHR33567">
    <property type="entry name" value="CHROMATE ION TRANSPORTER (EUROFUNG)"/>
    <property type="match status" value="1"/>
</dbReference>
<organism evidence="8 9">
    <name type="scientific">Chryseobacterium pennipullorum</name>
    <dbReference type="NCBI Taxonomy" id="2258963"/>
    <lineage>
        <taxon>Bacteria</taxon>
        <taxon>Pseudomonadati</taxon>
        <taxon>Bacteroidota</taxon>
        <taxon>Flavobacteriia</taxon>
        <taxon>Flavobacteriales</taxon>
        <taxon>Weeksellaceae</taxon>
        <taxon>Chryseobacterium group</taxon>
        <taxon>Chryseobacterium</taxon>
    </lineage>
</organism>
<dbReference type="PANTHER" id="PTHR33567:SF3">
    <property type="entry name" value="CHROMATE ION TRANSPORTER (EUROFUNG)"/>
    <property type="match status" value="1"/>
</dbReference>
<evidence type="ECO:0000256" key="2">
    <source>
        <dbReference type="ARBA" id="ARBA00005262"/>
    </source>
</evidence>
<feature type="transmembrane region" description="Helical" evidence="7">
    <location>
        <begin position="89"/>
        <end position="112"/>
    </location>
</feature>
<feature type="transmembrane region" description="Helical" evidence="7">
    <location>
        <begin position="259"/>
        <end position="279"/>
    </location>
</feature>
<evidence type="ECO:0000256" key="3">
    <source>
        <dbReference type="ARBA" id="ARBA00022475"/>
    </source>
</evidence>
<evidence type="ECO:0000256" key="7">
    <source>
        <dbReference type="SAM" id="Phobius"/>
    </source>
</evidence>
<proteinExistence type="inferred from homology"/>
<feature type="transmembrane region" description="Helical" evidence="7">
    <location>
        <begin position="229"/>
        <end position="247"/>
    </location>
</feature>
<reference evidence="8 9" key="1">
    <citation type="submission" date="2018-06" db="EMBL/GenBank/DDBJ databases">
        <title>Novel Chryseobacterium species.</title>
        <authorList>
            <person name="Newman J."/>
            <person name="Hugo C."/>
            <person name="Oosthuizen L."/>
            <person name="Charimba G."/>
        </authorList>
    </citation>
    <scope>NUCLEOTIDE SEQUENCE [LARGE SCALE GENOMIC DNA]</scope>
    <source>
        <strain evidence="8 9">7_F195</strain>
    </source>
</reference>
<dbReference type="Pfam" id="PF02417">
    <property type="entry name" value="Chromate_transp"/>
    <property type="match status" value="2"/>
</dbReference>
<comment type="caution">
    <text evidence="8">The sequence shown here is derived from an EMBL/GenBank/DDBJ whole genome shotgun (WGS) entry which is preliminary data.</text>
</comment>
<accession>A0A3D9ASH1</accession>
<dbReference type="AlphaFoldDB" id="A0A3D9ASH1"/>
<keyword evidence="3" id="KW-1003">Cell membrane</keyword>
<evidence type="ECO:0000256" key="5">
    <source>
        <dbReference type="ARBA" id="ARBA00022989"/>
    </source>
</evidence>
<feature type="transmembrane region" description="Helical" evidence="7">
    <location>
        <begin position="333"/>
        <end position="357"/>
    </location>
</feature>
<evidence type="ECO:0000313" key="8">
    <source>
        <dbReference type="EMBL" id="REC44233.1"/>
    </source>
</evidence>
<dbReference type="OrthoDB" id="9788907at2"/>